<proteinExistence type="predicted"/>
<protein>
    <submittedName>
        <fullName evidence="3">DMT family transporter</fullName>
    </submittedName>
</protein>
<evidence type="ECO:0000313" key="4">
    <source>
        <dbReference type="Proteomes" id="UP000672602"/>
    </source>
</evidence>
<keyword evidence="1" id="KW-0472">Membrane</keyword>
<dbReference type="PANTHER" id="PTHR22911">
    <property type="entry name" value="ACYL-MALONYL CONDENSING ENZYME-RELATED"/>
    <property type="match status" value="1"/>
</dbReference>
<dbReference type="EMBL" id="JAGMWN010000001">
    <property type="protein sequence ID" value="MBP5855798.1"/>
    <property type="molecule type" value="Genomic_DNA"/>
</dbReference>
<feature type="transmembrane region" description="Helical" evidence="1">
    <location>
        <begin position="105"/>
        <end position="122"/>
    </location>
</feature>
<keyword evidence="1" id="KW-1133">Transmembrane helix</keyword>
<gene>
    <name evidence="3" type="ORF">KAJ83_02175</name>
</gene>
<feature type="transmembrane region" description="Helical" evidence="1">
    <location>
        <begin position="245"/>
        <end position="261"/>
    </location>
</feature>
<evidence type="ECO:0000256" key="1">
    <source>
        <dbReference type="SAM" id="Phobius"/>
    </source>
</evidence>
<sequence length="301" mass="33117">MRRAPHQDNPTLGITLVVGAMLIFATQDAITKGLADTYSTPQILWVRFVFYAAFALAFSLRKKPLRECLRSERPWLQILRSLLILAEIGAFIVAIRTLSLAEIHSLLATFPLMVTAIAAFFLREAVGIRRWAAVLVGFCGVLVILRPGFEALKPGVLVALLTALLFAAYNVLTRVVSRHDDSETSLTYMALIGAAVMTVIGPFFWTWPTLVDWGWLLLLSCTAATGHLLLIKALEAAPASVLQPFNYTLLVFATIIGYLVFDNLPDSWTVIGAGIVVASGLYTIYRERVRGAKRPVADIRT</sequence>
<dbReference type="AlphaFoldDB" id="A0A8J7SJS6"/>
<evidence type="ECO:0000313" key="3">
    <source>
        <dbReference type="EMBL" id="MBP5855798.1"/>
    </source>
</evidence>
<feature type="transmembrane region" description="Helical" evidence="1">
    <location>
        <begin position="155"/>
        <end position="176"/>
    </location>
</feature>
<feature type="domain" description="EamA" evidence="2">
    <location>
        <begin position="154"/>
        <end position="279"/>
    </location>
</feature>
<dbReference type="InterPro" id="IPR000620">
    <property type="entry name" value="EamA_dom"/>
</dbReference>
<keyword evidence="4" id="KW-1185">Reference proteome</keyword>
<dbReference type="PANTHER" id="PTHR22911:SF103">
    <property type="entry name" value="BLR2811 PROTEIN"/>
    <property type="match status" value="1"/>
</dbReference>
<feature type="transmembrane region" description="Helical" evidence="1">
    <location>
        <begin position="42"/>
        <end position="60"/>
    </location>
</feature>
<feature type="domain" description="EamA" evidence="2">
    <location>
        <begin position="12"/>
        <end position="145"/>
    </location>
</feature>
<feature type="transmembrane region" description="Helical" evidence="1">
    <location>
        <begin position="12"/>
        <end position="30"/>
    </location>
</feature>
<feature type="transmembrane region" description="Helical" evidence="1">
    <location>
        <begin position="131"/>
        <end position="149"/>
    </location>
</feature>
<comment type="caution">
    <text evidence="3">The sequence shown here is derived from an EMBL/GenBank/DDBJ whole genome shotgun (WGS) entry which is preliminary data.</text>
</comment>
<dbReference type="GO" id="GO:0016020">
    <property type="term" value="C:membrane"/>
    <property type="evidence" value="ECO:0007669"/>
    <property type="project" value="InterPro"/>
</dbReference>
<feature type="transmembrane region" description="Helical" evidence="1">
    <location>
        <begin position="188"/>
        <end position="207"/>
    </location>
</feature>
<dbReference type="RefSeq" id="WP_210680371.1">
    <property type="nucleotide sequence ID" value="NZ_JAGMWN010000001.1"/>
</dbReference>
<feature type="transmembrane region" description="Helical" evidence="1">
    <location>
        <begin position="267"/>
        <end position="285"/>
    </location>
</feature>
<keyword evidence="1" id="KW-0812">Transmembrane</keyword>
<reference evidence="3" key="1">
    <citation type="submission" date="2021-04" db="EMBL/GenBank/DDBJ databases">
        <authorList>
            <person name="Zhang D.-C."/>
        </authorList>
    </citation>
    <scope>NUCLEOTIDE SEQUENCE</scope>
    <source>
        <strain evidence="3">CGMCC 1.15697</strain>
    </source>
</reference>
<dbReference type="Pfam" id="PF00892">
    <property type="entry name" value="EamA"/>
    <property type="match status" value="2"/>
</dbReference>
<organism evidence="3 4">
    <name type="scientific">Marivibrio halodurans</name>
    <dbReference type="NCBI Taxonomy" id="2039722"/>
    <lineage>
        <taxon>Bacteria</taxon>
        <taxon>Pseudomonadati</taxon>
        <taxon>Pseudomonadota</taxon>
        <taxon>Alphaproteobacteria</taxon>
        <taxon>Rhodospirillales</taxon>
        <taxon>Rhodospirillaceae</taxon>
        <taxon>Marivibrio</taxon>
    </lineage>
</organism>
<dbReference type="Proteomes" id="UP000672602">
    <property type="component" value="Unassembled WGS sequence"/>
</dbReference>
<dbReference type="InterPro" id="IPR037185">
    <property type="entry name" value="EmrE-like"/>
</dbReference>
<evidence type="ECO:0000259" key="2">
    <source>
        <dbReference type="Pfam" id="PF00892"/>
    </source>
</evidence>
<feature type="transmembrane region" description="Helical" evidence="1">
    <location>
        <begin position="81"/>
        <end position="99"/>
    </location>
</feature>
<feature type="transmembrane region" description="Helical" evidence="1">
    <location>
        <begin position="213"/>
        <end position="233"/>
    </location>
</feature>
<dbReference type="SUPFAM" id="SSF103481">
    <property type="entry name" value="Multidrug resistance efflux transporter EmrE"/>
    <property type="match status" value="2"/>
</dbReference>
<name>A0A8J7SJS6_9PROT</name>
<accession>A0A8J7SJS6</accession>